<accession>A0ABX1BUG4</accession>
<dbReference type="InterPro" id="IPR050166">
    <property type="entry name" value="ABC_transporter_ATP-bind"/>
</dbReference>
<dbReference type="EMBL" id="JAATEP010000122">
    <property type="protein sequence ID" value="NJP98898.1"/>
    <property type="molecule type" value="Genomic_DNA"/>
</dbReference>
<reference evidence="5 6" key="1">
    <citation type="submission" date="2020-03" db="EMBL/GenBank/DDBJ databases">
        <title>WGS of actinomycetes isolated from Thailand.</title>
        <authorList>
            <person name="Thawai C."/>
        </authorList>
    </citation>
    <scope>NUCLEOTIDE SEQUENCE [LARGE SCALE GENOMIC DNA]</scope>
    <source>
        <strain evidence="5 6">FMUSA5-5</strain>
    </source>
</reference>
<name>A0ABX1BUG4_9ACTN</name>
<dbReference type="InterPro" id="IPR003439">
    <property type="entry name" value="ABC_transporter-like_ATP-bd"/>
</dbReference>
<dbReference type="PANTHER" id="PTHR42788">
    <property type="entry name" value="TAURINE IMPORT ATP-BINDING PROTEIN-RELATED"/>
    <property type="match status" value="1"/>
</dbReference>
<dbReference type="CDD" id="cd03293">
    <property type="entry name" value="ABC_NrtD_SsuB_transporters"/>
    <property type="match status" value="1"/>
</dbReference>
<gene>
    <name evidence="5" type="ORF">HCN51_57405</name>
</gene>
<evidence type="ECO:0000256" key="1">
    <source>
        <dbReference type="ARBA" id="ARBA00022448"/>
    </source>
</evidence>
<dbReference type="PROSITE" id="PS00211">
    <property type="entry name" value="ABC_TRANSPORTER_1"/>
    <property type="match status" value="1"/>
</dbReference>
<keyword evidence="1" id="KW-0813">Transport</keyword>
<keyword evidence="6" id="KW-1185">Reference proteome</keyword>
<comment type="caution">
    <text evidence="5">The sequence shown here is derived from an EMBL/GenBank/DDBJ whole genome shotgun (WGS) entry which is preliminary data.</text>
</comment>
<dbReference type="InterPro" id="IPR017871">
    <property type="entry name" value="ABC_transporter-like_CS"/>
</dbReference>
<dbReference type="Gene3D" id="3.40.50.300">
    <property type="entry name" value="P-loop containing nucleotide triphosphate hydrolases"/>
    <property type="match status" value="1"/>
</dbReference>
<dbReference type="Pfam" id="PF00005">
    <property type="entry name" value="ABC_tran"/>
    <property type="match status" value="1"/>
</dbReference>
<sequence>MILLREVSQVFGGRRGAVEALRGLDLHVADGEFAAVVGRSGCGKSTLLRLIAGLLTATSGEVRVGGEPVVKPRRDVAIMFQRPALLPWRSVLDNVLLPVEIFGWPRQEHRAHAHRLLEMVGLESFHRRLPHELSGGMQQRVALCRALIQRPRVLLMDEPFSALDALTREELSVELQQIHMEHAATVVLVTHSIEEAVLLADRVVVLTPRPGRILTVVNVDVPRPRTLGRHAWAADLARCSAELHDVLGARRAVPGRQDATSAE</sequence>
<evidence type="ECO:0000313" key="5">
    <source>
        <dbReference type="EMBL" id="NJP98898.1"/>
    </source>
</evidence>
<evidence type="ECO:0000256" key="2">
    <source>
        <dbReference type="ARBA" id="ARBA00022741"/>
    </source>
</evidence>
<feature type="domain" description="ABC transporter" evidence="4">
    <location>
        <begin position="2"/>
        <end position="233"/>
    </location>
</feature>
<organism evidence="5 6">
    <name type="scientific">Nonomuraea composti</name>
    <dbReference type="NCBI Taxonomy" id="2720023"/>
    <lineage>
        <taxon>Bacteria</taxon>
        <taxon>Bacillati</taxon>
        <taxon>Actinomycetota</taxon>
        <taxon>Actinomycetes</taxon>
        <taxon>Streptosporangiales</taxon>
        <taxon>Streptosporangiaceae</taxon>
        <taxon>Nonomuraea</taxon>
    </lineage>
</organism>
<dbReference type="InterPro" id="IPR027417">
    <property type="entry name" value="P-loop_NTPase"/>
</dbReference>
<proteinExistence type="predicted"/>
<dbReference type="SMART" id="SM00382">
    <property type="entry name" value="AAA"/>
    <property type="match status" value="1"/>
</dbReference>
<dbReference type="RefSeq" id="WP_168022183.1">
    <property type="nucleotide sequence ID" value="NZ_JAATEP010000122.1"/>
</dbReference>
<dbReference type="PANTHER" id="PTHR42788:SF13">
    <property type="entry name" value="ALIPHATIC SULFONATES IMPORT ATP-BINDING PROTEIN SSUB"/>
    <property type="match status" value="1"/>
</dbReference>
<evidence type="ECO:0000256" key="3">
    <source>
        <dbReference type="ARBA" id="ARBA00022840"/>
    </source>
</evidence>
<dbReference type="Proteomes" id="UP000696294">
    <property type="component" value="Unassembled WGS sequence"/>
</dbReference>
<dbReference type="PROSITE" id="PS50893">
    <property type="entry name" value="ABC_TRANSPORTER_2"/>
    <property type="match status" value="1"/>
</dbReference>
<dbReference type="InterPro" id="IPR003593">
    <property type="entry name" value="AAA+_ATPase"/>
</dbReference>
<protein>
    <submittedName>
        <fullName evidence="5">ABC transporter ATP-binding protein</fullName>
    </submittedName>
</protein>
<keyword evidence="3 5" id="KW-0067">ATP-binding</keyword>
<evidence type="ECO:0000313" key="6">
    <source>
        <dbReference type="Proteomes" id="UP000696294"/>
    </source>
</evidence>
<dbReference type="SUPFAM" id="SSF52540">
    <property type="entry name" value="P-loop containing nucleoside triphosphate hydrolases"/>
    <property type="match status" value="1"/>
</dbReference>
<dbReference type="GO" id="GO:0005524">
    <property type="term" value="F:ATP binding"/>
    <property type="evidence" value="ECO:0007669"/>
    <property type="project" value="UniProtKB-KW"/>
</dbReference>
<evidence type="ECO:0000259" key="4">
    <source>
        <dbReference type="PROSITE" id="PS50893"/>
    </source>
</evidence>
<keyword evidence="2" id="KW-0547">Nucleotide-binding</keyword>